<proteinExistence type="predicted"/>
<dbReference type="RefSeq" id="WP_407069450.1">
    <property type="nucleotide sequence ID" value="NZ_JBJJXE010000015.1"/>
</dbReference>
<protein>
    <submittedName>
        <fullName evidence="2">Metal-dependent hydrolase</fullName>
    </submittedName>
</protein>
<dbReference type="Proteomes" id="UP001624684">
    <property type="component" value="Unassembled WGS sequence"/>
</dbReference>
<keyword evidence="3" id="KW-1185">Reference proteome</keyword>
<reference evidence="2 3" key="1">
    <citation type="submission" date="2024-11" db="EMBL/GenBank/DDBJ databases">
        <title>First Report of Moraxella oculi in Brazil in an Infectious Bovine Keratoconjunctivitis Outbreak.</title>
        <authorList>
            <person name="Carvalho C.V."/>
            <person name="Domingues R."/>
            <person name="Coutinho C."/>
            <person name="Honorio N.T.B.S."/>
            <person name="Faza D.R.L.R."/>
            <person name="Carvalho W.A."/>
            <person name="Machado A.B.F."/>
            <person name="Martins M.F."/>
            <person name="Gaspar E.B."/>
        </authorList>
    </citation>
    <scope>NUCLEOTIDE SEQUENCE [LARGE SCALE GENOMIC DNA]</scope>
    <source>
        <strain evidence="2 3">2117LE</strain>
    </source>
</reference>
<keyword evidence="2" id="KW-0378">Hydrolase</keyword>
<feature type="transmembrane region" description="Helical" evidence="1">
    <location>
        <begin position="149"/>
        <end position="172"/>
    </location>
</feature>
<comment type="caution">
    <text evidence="2">The sequence shown here is derived from an EMBL/GenBank/DDBJ whole genome shotgun (WGS) entry which is preliminary data.</text>
</comment>
<evidence type="ECO:0000313" key="2">
    <source>
        <dbReference type="EMBL" id="MFL1732936.1"/>
    </source>
</evidence>
<dbReference type="InterPro" id="IPR007404">
    <property type="entry name" value="YdjM-like"/>
</dbReference>
<organism evidence="2 3">
    <name type="scientific">Moraxella oculi</name>
    <dbReference type="NCBI Taxonomy" id="2940516"/>
    <lineage>
        <taxon>Bacteria</taxon>
        <taxon>Pseudomonadati</taxon>
        <taxon>Pseudomonadota</taxon>
        <taxon>Gammaproteobacteria</taxon>
        <taxon>Moraxellales</taxon>
        <taxon>Moraxellaceae</taxon>
        <taxon>Moraxella</taxon>
    </lineage>
</organism>
<feature type="transmembrane region" description="Helical" evidence="1">
    <location>
        <begin position="30"/>
        <end position="49"/>
    </location>
</feature>
<accession>A0ABW8UCW6</accession>
<keyword evidence="1" id="KW-0472">Membrane</keyword>
<sequence>MANFRTHLTVAAIVSMALATTGMYAEIFEFTTAILCVIAGMIGGVLPDIDLDHSISAKHGFLIGSLITSTLIVILHVNADHGNNLAANSLMLWICSFVIIRYLLLESFSRLTVHRGIVHSVPYMAIFALLLIHGLFFGMNLTAFTSWMIGAFLFVGSMVHLLLDEIYSVNVLNLRLKKSFGTAFKFFEFSKPLQYAALYGLIGVLFIYAPPHQEFWQNLKRLIS</sequence>
<name>A0ABW8UCW6_9GAMM</name>
<evidence type="ECO:0000256" key="1">
    <source>
        <dbReference type="SAM" id="Phobius"/>
    </source>
</evidence>
<feature type="transmembrane region" description="Helical" evidence="1">
    <location>
        <begin position="61"/>
        <end position="79"/>
    </location>
</feature>
<dbReference type="GO" id="GO:0016787">
    <property type="term" value="F:hydrolase activity"/>
    <property type="evidence" value="ECO:0007669"/>
    <property type="project" value="UniProtKB-KW"/>
</dbReference>
<dbReference type="EMBL" id="JBJJXE010000015">
    <property type="protein sequence ID" value="MFL1732936.1"/>
    <property type="molecule type" value="Genomic_DNA"/>
</dbReference>
<feature type="transmembrane region" description="Helical" evidence="1">
    <location>
        <begin position="85"/>
        <end position="104"/>
    </location>
</feature>
<keyword evidence="1" id="KW-1133">Transmembrane helix</keyword>
<keyword evidence="1" id="KW-0812">Transmembrane</keyword>
<evidence type="ECO:0000313" key="3">
    <source>
        <dbReference type="Proteomes" id="UP001624684"/>
    </source>
</evidence>
<dbReference type="Pfam" id="PF04307">
    <property type="entry name" value="YdjM"/>
    <property type="match status" value="1"/>
</dbReference>
<feature type="transmembrane region" description="Helical" evidence="1">
    <location>
        <begin position="116"/>
        <end position="137"/>
    </location>
</feature>
<gene>
    <name evidence="2" type="ORF">ACJHVH_08070</name>
</gene>
<feature type="transmembrane region" description="Helical" evidence="1">
    <location>
        <begin position="193"/>
        <end position="211"/>
    </location>
</feature>